<comment type="caution">
    <text evidence="3">The sequence shown here is derived from an EMBL/GenBank/DDBJ whole genome shotgun (WGS) entry which is preliminary data.</text>
</comment>
<dbReference type="Proteomes" id="UP001501747">
    <property type="component" value="Unassembled WGS sequence"/>
</dbReference>
<reference evidence="4" key="1">
    <citation type="journal article" date="2019" name="Int. J. Syst. Evol. Microbiol.">
        <title>The Global Catalogue of Microorganisms (GCM) 10K type strain sequencing project: providing services to taxonomists for standard genome sequencing and annotation.</title>
        <authorList>
            <consortium name="The Broad Institute Genomics Platform"/>
            <consortium name="The Broad Institute Genome Sequencing Center for Infectious Disease"/>
            <person name="Wu L."/>
            <person name="Ma J."/>
        </authorList>
    </citation>
    <scope>NUCLEOTIDE SEQUENCE [LARGE SCALE GENOMIC DNA]</scope>
    <source>
        <strain evidence="4">JCM 17342</strain>
    </source>
</reference>
<accession>A0ABP7TGV7</accession>
<sequence>MTAPARSEPPAHRGQGAQPVRDREAERAAQHRRSAAAERAYARRAHRTGAAVPERRTAPAPRAPFVLLVMGLLGTGIVASLWLSTAAAADSYKLEETRREVRKGAEDVERLRREVSTLESPIELDRRARERGMVPAGDPARLQVQPNGDVEVVGDPKAAEKPRSSVRSQPPPSQAPPPQPPSPPEQQQPEPPAPAAPPAGQQQPPAAGGGG</sequence>
<feature type="compositionally biased region" description="Basic and acidic residues" evidence="1">
    <location>
        <begin position="20"/>
        <end position="29"/>
    </location>
</feature>
<feature type="region of interest" description="Disordered" evidence="1">
    <location>
        <begin position="1"/>
        <end position="56"/>
    </location>
</feature>
<evidence type="ECO:0000256" key="1">
    <source>
        <dbReference type="SAM" id="MobiDB-lite"/>
    </source>
</evidence>
<gene>
    <name evidence="3" type="ORF">GCM10022247_58730</name>
</gene>
<keyword evidence="2" id="KW-0812">Transmembrane</keyword>
<evidence type="ECO:0008006" key="5">
    <source>
        <dbReference type="Google" id="ProtNLM"/>
    </source>
</evidence>
<evidence type="ECO:0000256" key="2">
    <source>
        <dbReference type="SAM" id="Phobius"/>
    </source>
</evidence>
<feature type="transmembrane region" description="Helical" evidence="2">
    <location>
        <begin position="65"/>
        <end position="89"/>
    </location>
</feature>
<evidence type="ECO:0000313" key="3">
    <source>
        <dbReference type="EMBL" id="GAA4026184.1"/>
    </source>
</evidence>
<keyword evidence="2" id="KW-1133">Transmembrane helix</keyword>
<feature type="compositionally biased region" description="Low complexity" evidence="1">
    <location>
        <begin position="198"/>
        <end position="211"/>
    </location>
</feature>
<keyword evidence="2" id="KW-0472">Membrane</keyword>
<dbReference type="EMBL" id="BAABAL010000019">
    <property type="protein sequence ID" value="GAA4026184.1"/>
    <property type="molecule type" value="Genomic_DNA"/>
</dbReference>
<name>A0ABP7TGV7_9PSEU</name>
<organism evidence="3 4">
    <name type="scientific">Allokutzneria multivorans</name>
    <dbReference type="NCBI Taxonomy" id="1142134"/>
    <lineage>
        <taxon>Bacteria</taxon>
        <taxon>Bacillati</taxon>
        <taxon>Actinomycetota</taxon>
        <taxon>Actinomycetes</taxon>
        <taxon>Pseudonocardiales</taxon>
        <taxon>Pseudonocardiaceae</taxon>
        <taxon>Allokutzneria</taxon>
    </lineage>
</organism>
<feature type="compositionally biased region" description="Pro residues" evidence="1">
    <location>
        <begin position="169"/>
        <end position="197"/>
    </location>
</feature>
<feature type="region of interest" description="Disordered" evidence="1">
    <location>
        <begin position="119"/>
        <end position="211"/>
    </location>
</feature>
<proteinExistence type="predicted"/>
<protein>
    <recommendedName>
        <fullName evidence="5">Cell division protein FtsL</fullName>
    </recommendedName>
</protein>
<evidence type="ECO:0000313" key="4">
    <source>
        <dbReference type="Proteomes" id="UP001501747"/>
    </source>
</evidence>
<keyword evidence="4" id="KW-1185">Reference proteome</keyword>
<dbReference type="RefSeq" id="WP_344881725.1">
    <property type="nucleotide sequence ID" value="NZ_BAABAL010000019.1"/>
</dbReference>
<feature type="compositionally biased region" description="Basic and acidic residues" evidence="1">
    <location>
        <begin position="123"/>
        <end position="132"/>
    </location>
</feature>